<sequence>MTAIRASCGEVLYERKRRAEIRYGDRQSCELARWGVQQEDECRRNIWTRLAAAVLRARGRHSFLASCRCKKAVNNATTITYLTPRYLLPLRTDE</sequence>
<accession>A0AAV7TKD4</accession>
<comment type="caution">
    <text evidence="1">The sequence shown here is derived from an EMBL/GenBank/DDBJ whole genome shotgun (WGS) entry which is preliminary data.</text>
</comment>
<evidence type="ECO:0000313" key="1">
    <source>
        <dbReference type="EMBL" id="KAJ1176252.1"/>
    </source>
</evidence>
<proteinExistence type="predicted"/>
<keyword evidence="2" id="KW-1185">Reference proteome</keyword>
<name>A0AAV7TKD4_PLEWA</name>
<gene>
    <name evidence="1" type="ORF">NDU88_001534</name>
</gene>
<evidence type="ECO:0000313" key="2">
    <source>
        <dbReference type="Proteomes" id="UP001066276"/>
    </source>
</evidence>
<dbReference type="EMBL" id="JANPWB010000006">
    <property type="protein sequence ID" value="KAJ1176252.1"/>
    <property type="molecule type" value="Genomic_DNA"/>
</dbReference>
<dbReference type="AlphaFoldDB" id="A0AAV7TKD4"/>
<organism evidence="1 2">
    <name type="scientific">Pleurodeles waltl</name>
    <name type="common">Iberian ribbed newt</name>
    <dbReference type="NCBI Taxonomy" id="8319"/>
    <lineage>
        <taxon>Eukaryota</taxon>
        <taxon>Metazoa</taxon>
        <taxon>Chordata</taxon>
        <taxon>Craniata</taxon>
        <taxon>Vertebrata</taxon>
        <taxon>Euteleostomi</taxon>
        <taxon>Amphibia</taxon>
        <taxon>Batrachia</taxon>
        <taxon>Caudata</taxon>
        <taxon>Salamandroidea</taxon>
        <taxon>Salamandridae</taxon>
        <taxon>Pleurodelinae</taxon>
        <taxon>Pleurodeles</taxon>
    </lineage>
</organism>
<protein>
    <submittedName>
        <fullName evidence="1">Uncharacterized protein</fullName>
    </submittedName>
</protein>
<dbReference type="Proteomes" id="UP001066276">
    <property type="component" value="Chromosome 3_2"/>
</dbReference>
<reference evidence="1" key="1">
    <citation type="journal article" date="2022" name="bioRxiv">
        <title>Sequencing and chromosome-scale assembly of the giantPleurodeles waltlgenome.</title>
        <authorList>
            <person name="Brown T."/>
            <person name="Elewa A."/>
            <person name="Iarovenko S."/>
            <person name="Subramanian E."/>
            <person name="Araus A.J."/>
            <person name="Petzold A."/>
            <person name="Susuki M."/>
            <person name="Suzuki K.-i.T."/>
            <person name="Hayashi T."/>
            <person name="Toyoda A."/>
            <person name="Oliveira C."/>
            <person name="Osipova E."/>
            <person name="Leigh N.D."/>
            <person name="Simon A."/>
            <person name="Yun M.H."/>
        </authorList>
    </citation>
    <scope>NUCLEOTIDE SEQUENCE</scope>
    <source>
        <strain evidence="1">20211129_DDA</strain>
        <tissue evidence="1">Liver</tissue>
    </source>
</reference>